<evidence type="ECO:0000256" key="1">
    <source>
        <dbReference type="SAM" id="SignalP"/>
    </source>
</evidence>
<feature type="chain" id="PRO_5032891038" description="Lipoprotein" evidence="1">
    <location>
        <begin position="27"/>
        <end position="167"/>
    </location>
</feature>
<accession>A0A833H014</accession>
<dbReference type="Proteomes" id="UP000460298">
    <property type="component" value="Unassembled WGS sequence"/>
</dbReference>
<evidence type="ECO:0000313" key="2">
    <source>
        <dbReference type="EMBL" id="KAB2931148.1"/>
    </source>
</evidence>
<dbReference type="AlphaFoldDB" id="A0A833H014"/>
<name>A0A833H014_9LEPT</name>
<dbReference type="EMBL" id="WBUI01000015">
    <property type="protein sequence ID" value="KAB2931148.1"/>
    <property type="molecule type" value="Genomic_DNA"/>
</dbReference>
<gene>
    <name evidence="2" type="ORF">F9K24_14445</name>
</gene>
<evidence type="ECO:0000313" key="3">
    <source>
        <dbReference type="Proteomes" id="UP000460298"/>
    </source>
</evidence>
<protein>
    <recommendedName>
        <fullName evidence="4">Lipoprotein</fullName>
    </recommendedName>
</protein>
<dbReference type="PROSITE" id="PS51257">
    <property type="entry name" value="PROKAR_LIPOPROTEIN"/>
    <property type="match status" value="1"/>
</dbReference>
<evidence type="ECO:0008006" key="4">
    <source>
        <dbReference type="Google" id="ProtNLM"/>
    </source>
</evidence>
<organism evidence="2 3">
    <name type="scientific">Leptonema illini</name>
    <dbReference type="NCBI Taxonomy" id="183"/>
    <lineage>
        <taxon>Bacteria</taxon>
        <taxon>Pseudomonadati</taxon>
        <taxon>Spirochaetota</taxon>
        <taxon>Spirochaetia</taxon>
        <taxon>Leptospirales</taxon>
        <taxon>Leptospiraceae</taxon>
        <taxon>Leptonema</taxon>
    </lineage>
</organism>
<proteinExistence type="predicted"/>
<feature type="signal peptide" evidence="1">
    <location>
        <begin position="1"/>
        <end position="26"/>
    </location>
</feature>
<keyword evidence="1" id="KW-0732">Signal</keyword>
<comment type="caution">
    <text evidence="2">The sequence shown here is derived from an EMBL/GenBank/DDBJ whole genome shotgun (WGS) entry which is preliminary data.</text>
</comment>
<reference evidence="2 3" key="1">
    <citation type="submission" date="2019-10" db="EMBL/GenBank/DDBJ databases">
        <title>Extracellular Electron Transfer in a Candidatus Methanoperedens spp. Enrichment Culture.</title>
        <authorList>
            <person name="Berger S."/>
            <person name="Rangel Shaw D."/>
            <person name="Berben T."/>
            <person name="In 'T Zandt M."/>
            <person name="Frank J."/>
            <person name="Reimann J."/>
            <person name="Jetten M.S.M."/>
            <person name="Welte C.U."/>
        </authorList>
    </citation>
    <scope>NUCLEOTIDE SEQUENCE [LARGE SCALE GENOMIC DNA]</scope>
    <source>
        <strain evidence="2">SB12</strain>
    </source>
</reference>
<sequence length="167" mass="18397">MIPTMKKRITILGIAVITSLTGCVSAARTHFTAGEDEDSKVVRYVISPGLGVIGVDGEEIPPMKQVAFDNRGGGLLNKVFNLNPGKHELKIVFRSDTYEAKNSIPLTVDHQAGQVVFLCYDINRTAFQWKPRTLVASPDQITVEHGIGLGILHIYLTEAKDRNDCYE</sequence>